<comment type="similarity">
    <text evidence="1">Belongs to the helicase family. RecQ subfamily.</text>
</comment>
<protein>
    <recommendedName>
        <fullName evidence="5">DNA 3'-5' helicase</fullName>
        <ecNumber evidence="5">5.6.2.4</ecNumber>
    </recommendedName>
</protein>
<dbReference type="PROSITE" id="PS51192">
    <property type="entry name" value="HELICASE_ATP_BIND_1"/>
    <property type="match status" value="1"/>
</dbReference>
<organism evidence="7 8">
    <name type="scientific">Porites lobata</name>
    <dbReference type="NCBI Taxonomy" id="104759"/>
    <lineage>
        <taxon>Eukaryota</taxon>
        <taxon>Metazoa</taxon>
        <taxon>Cnidaria</taxon>
        <taxon>Anthozoa</taxon>
        <taxon>Hexacorallia</taxon>
        <taxon>Scleractinia</taxon>
        <taxon>Fungiina</taxon>
        <taxon>Poritidae</taxon>
        <taxon>Porites</taxon>
    </lineage>
</organism>
<keyword evidence="3" id="KW-0413">Isomerase</keyword>
<sequence length="111" mass="12677">MDETEKENIFHKLNLNPPEYNVPFVTPETVLTPTVFELLRKISSNDLLNFFVIDEAHCIDMWGSHFRPSYSKLRKFADFGGPMSAMTGTATKRTEDAILKSLRLPEDTVVI</sequence>
<dbReference type="PANTHER" id="PTHR13710:SF105">
    <property type="entry name" value="ATP-DEPENDENT DNA HELICASE Q1"/>
    <property type="match status" value="1"/>
</dbReference>
<reference evidence="7 8" key="1">
    <citation type="submission" date="2022-05" db="EMBL/GenBank/DDBJ databases">
        <authorList>
            <consortium name="Genoscope - CEA"/>
            <person name="William W."/>
        </authorList>
    </citation>
    <scope>NUCLEOTIDE SEQUENCE [LARGE SCALE GENOMIC DNA]</scope>
</reference>
<evidence type="ECO:0000259" key="6">
    <source>
        <dbReference type="PROSITE" id="PS51192"/>
    </source>
</evidence>
<evidence type="ECO:0000256" key="5">
    <source>
        <dbReference type="ARBA" id="ARBA00034808"/>
    </source>
</evidence>
<dbReference type="InterPro" id="IPR027417">
    <property type="entry name" value="P-loop_NTPase"/>
</dbReference>
<evidence type="ECO:0000313" key="8">
    <source>
        <dbReference type="Proteomes" id="UP001159405"/>
    </source>
</evidence>
<evidence type="ECO:0000313" key="7">
    <source>
        <dbReference type="EMBL" id="CAH3045319.1"/>
    </source>
</evidence>
<evidence type="ECO:0000256" key="2">
    <source>
        <dbReference type="ARBA" id="ARBA00023125"/>
    </source>
</evidence>
<dbReference type="Gene3D" id="3.40.50.300">
    <property type="entry name" value="P-loop containing nucleotide triphosphate hydrolases"/>
    <property type="match status" value="1"/>
</dbReference>
<keyword evidence="8" id="KW-1185">Reference proteome</keyword>
<dbReference type="InterPro" id="IPR014001">
    <property type="entry name" value="Helicase_ATP-bd"/>
</dbReference>
<proteinExistence type="inferred from homology"/>
<evidence type="ECO:0000256" key="4">
    <source>
        <dbReference type="ARBA" id="ARBA00034617"/>
    </source>
</evidence>
<dbReference type="Proteomes" id="UP001159405">
    <property type="component" value="Unassembled WGS sequence"/>
</dbReference>
<keyword evidence="2" id="KW-0238">DNA-binding</keyword>
<gene>
    <name evidence="7" type="ORF">PLOB_00006749</name>
</gene>
<feature type="domain" description="Helicase ATP-binding" evidence="6">
    <location>
        <begin position="1"/>
        <end position="108"/>
    </location>
</feature>
<dbReference type="EMBL" id="CALNXK010000013">
    <property type="protein sequence ID" value="CAH3045319.1"/>
    <property type="molecule type" value="Genomic_DNA"/>
</dbReference>
<comment type="caution">
    <text evidence="7">The sequence shown here is derived from an EMBL/GenBank/DDBJ whole genome shotgun (WGS) entry which is preliminary data.</text>
</comment>
<dbReference type="SUPFAM" id="SSF52540">
    <property type="entry name" value="P-loop containing nucleoside triphosphate hydrolases"/>
    <property type="match status" value="1"/>
</dbReference>
<accession>A0ABN8ND84</accession>
<evidence type="ECO:0000256" key="1">
    <source>
        <dbReference type="ARBA" id="ARBA00005446"/>
    </source>
</evidence>
<evidence type="ECO:0000256" key="3">
    <source>
        <dbReference type="ARBA" id="ARBA00023235"/>
    </source>
</evidence>
<name>A0ABN8ND84_9CNID</name>
<dbReference type="PANTHER" id="PTHR13710">
    <property type="entry name" value="DNA HELICASE RECQ FAMILY MEMBER"/>
    <property type="match status" value="1"/>
</dbReference>
<comment type="catalytic activity">
    <reaction evidence="4">
        <text>Couples ATP hydrolysis with the unwinding of duplex DNA by translocating in the 3'-5' direction.</text>
        <dbReference type="EC" id="5.6.2.4"/>
    </reaction>
</comment>
<dbReference type="EC" id="5.6.2.4" evidence="5"/>